<comment type="caution">
    <text evidence="1">The sequence shown here is derived from an EMBL/GenBank/DDBJ whole genome shotgun (WGS) entry which is preliminary data.</text>
</comment>
<organism evidence="1 2">
    <name type="scientific">Modicella reniformis</name>
    <dbReference type="NCBI Taxonomy" id="1440133"/>
    <lineage>
        <taxon>Eukaryota</taxon>
        <taxon>Fungi</taxon>
        <taxon>Fungi incertae sedis</taxon>
        <taxon>Mucoromycota</taxon>
        <taxon>Mortierellomycotina</taxon>
        <taxon>Mortierellomycetes</taxon>
        <taxon>Mortierellales</taxon>
        <taxon>Mortierellaceae</taxon>
        <taxon>Modicella</taxon>
    </lineage>
</organism>
<dbReference type="PANTHER" id="PTHR46919">
    <property type="entry name" value="ZINC FINGER, C3HC4 TYPE (RING FINGER) FAMILY PROTEIN"/>
    <property type="match status" value="1"/>
</dbReference>
<dbReference type="PANTHER" id="PTHR46919:SF2">
    <property type="entry name" value="SACSIN"/>
    <property type="match status" value="1"/>
</dbReference>
<dbReference type="Proteomes" id="UP000749646">
    <property type="component" value="Unassembled WGS sequence"/>
</dbReference>
<proteinExistence type="predicted"/>
<keyword evidence="2" id="KW-1185">Reference proteome</keyword>
<evidence type="ECO:0000313" key="2">
    <source>
        <dbReference type="Proteomes" id="UP000749646"/>
    </source>
</evidence>
<evidence type="ECO:0000313" key="1">
    <source>
        <dbReference type="EMBL" id="KAF9970443.1"/>
    </source>
</evidence>
<dbReference type="EMBL" id="JAAAHW010004983">
    <property type="protein sequence ID" value="KAF9970443.1"/>
    <property type="molecule type" value="Genomic_DNA"/>
</dbReference>
<protein>
    <submittedName>
        <fullName evidence="1">Uncharacterized protein</fullName>
    </submittedName>
</protein>
<reference evidence="1" key="1">
    <citation type="journal article" date="2020" name="Fungal Divers.">
        <title>Resolving the Mortierellaceae phylogeny through synthesis of multi-gene phylogenetics and phylogenomics.</title>
        <authorList>
            <person name="Vandepol N."/>
            <person name="Liber J."/>
            <person name="Desiro A."/>
            <person name="Na H."/>
            <person name="Kennedy M."/>
            <person name="Barry K."/>
            <person name="Grigoriev I.V."/>
            <person name="Miller A.N."/>
            <person name="O'Donnell K."/>
            <person name="Stajich J.E."/>
            <person name="Bonito G."/>
        </authorList>
    </citation>
    <scope>NUCLEOTIDE SEQUENCE</scope>
    <source>
        <strain evidence="1">MES-2147</strain>
    </source>
</reference>
<sequence length="448" mass="50995">MLKYCIQDNKISDLEGLPLLPLACGQWAEFSTGAASSRYLVDQPIFKALSYSKEGLVDIDIDASLVQKFKEITAFNIYWSSMSASVIGSRVKDVFQRLYYKSSGNKHRPVNIVEQPADAFPTNSWITSFWDMTRSLNRTDRETLLSLLEGTHVLPITRQRLAPLSNELPVVYLDMKHSKEPTLTNFLDVLEGQLDCRVMRSDSIITDAVAMDYVFEVTDASKVLHVVSRVETHKLYVLEQPFCHVVCSYMTKWLPSDQGLNDVGLRTLKSLPIYQLYKSSKLVPLQDSEIKSVAKWRVAWRFTSAENPWLPTSVDLLAEGQPLVQHLTDLIKIPTIKESEYWHIIISNLGHYPESDWDSMIEKFCSMYHVHSKVYDFISIMRDLEFVRTTGPKQGEEGQDHSGPRLSPRAVVNLSLSQYYMADEKVFPSGVYSRSPVLGVLSEMGMRS</sequence>
<name>A0A9P6M731_9FUNG</name>
<feature type="non-terminal residue" evidence="1">
    <location>
        <position position="448"/>
    </location>
</feature>
<accession>A0A9P6M731</accession>
<gene>
    <name evidence="1" type="ORF">BGZ65_011120</name>
</gene>
<dbReference type="OrthoDB" id="1262810at2759"/>
<dbReference type="AlphaFoldDB" id="A0A9P6M731"/>